<gene>
    <name evidence="1" type="ORF">LMG27198_38960</name>
</gene>
<dbReference type="EMBL" id="BSEC01000001">
    <property type="protein sequence ID" value="GLI94904.1"/>
    <property type="molecule type" value="Genomic_DNA"/>
</dbReference>
<reference evidence="1" key="1">
    <citation type="journal article" date="2023" name="Int. J. Syst. Evol. Microbiol.">
        <title>Methylocystis iwaonis sp. nov., a type II methane-oxidizing bacterium from surface soil of a rice paddy field in Japan, and emended description of the genus Methylocystis (ex Whittenbury et al. 1970) Bowman et al. 1993.</title>
        <authorList>
            <person name="Kaise H."/>
            <person name="Sawadogo J.B."/>
            <person name="Alam M.S."/>
            <person name="Ueno C."/>
            <person name="Dianou D."/>
            <person name="Shinjo R."/>
            <person name="Asakawa S."/>
        </authorList>
    </citation>
    <scope>NUCLEOTIDE SEQUENCE</scope>
    <source>
        <strain evidence="1">LMG27198</strain>
    </source>
</reference>
<dbReference type="AlphaFoldDB" id="A0A9W6GXN2"/>
<organism evidence="1 2">
    <name type="scientific">Methylocystis echinoides</name>
    <dbReference type="NCBI Taxonomy" id="29468"/>
    <lineage>
        <taxon>Bacteria</taxon>
        <taxon>Pseudomonadati</taxon>
        <taxon>Pseudomonadota</taxon>
        <taxon>Alphaproteobacteria</taxon>
        <taxon>Hyphomicrobiales</taxon>
        <taxon>Methylocystaceae</taxon>
        <taxon>Methylocystis</taxon>
    </lineage>
</organism>
<keyword evidence="2" id="KW-1185">Reference proteome</keyword>
<proteinExistence type="predicted"/>
<comment type="caution">
    <text evidence="1">The sequence shown here is derived from an EMBL/GenBank/DDBJ whole genome shotgun (WGS) entry which is preliminary data.</text>
</comment>
<protein>
    <submittedName>
        <fullName evidence="1">Uncharacterized protein</fullName>
    </submittedName>
</protein>
<evidence type="ECO:0000313" key="1">
    <source>
        <dbReference type="EMBL" id="GLI94904.1"/>
    </source>
</evidence>
<name>A0A9W6GXN2_9HYPH</name>
<dbReference type="Proteomes" id="UP001144323">
    <property type="component" value="Unassembled WGS sequence"/>
</dbReference>
<evidence type="ECO:0000313" key="2">
    <source>
        <dbReference type="Proteomes" id="UP001144323"/>
    </source>
</evidence>
<accession>A0A9W6GXN2</accession>
<sequence>MKIHLAYFQLDLSRGDSRNLQKIVDEPDKVVGLSFDHREKLVHRLARGVIAKKMSQDRDGVANWREGVAQLMGQGRQEFVLFSIGGLELFERVSGFVLQLPRLDGGAGCADKSPPRHRSFEKAYIGTRLECA</sequence>